<dbReference type="EMBL" id="JAFJYH010000022">
    <property type="protein sequence ID" value="KAG4424299.1"/>
    <property type="molecule type" value="Genomic_DNA"/>
</dbReference>
<organism evidence="1 2">
    <name type="scientific">Cadophora malorum</name>
    <dbReference type="NCBI Taxonomy" id="108018"/>
    <lineage>
        <taxon>Eukaryota</taxon>
        <taxon>Fungi</taxon>
        <taxon>Dikarya</taxon>
        <taxon>Ascomycota</taxon>
        <taxon>Pezizomycotina</taxon>
        <taxon>Leotiomycetes</taxon>
        <taxon>Helotiales</taxon>
        <taxon>Ploettnerulaceae</taxon>
        <taxon>Cadophora</taxon>
    </lineage>
</organism>
<evidence type="ECO:0000313" key="2">
    <source>
        <dbReference type="Proteomes" id="UP000664132"/>
    </source>
</evidence>
<proteinExistence type="predicted"/>
<comment type="caution">
    <text evidence="1">The sequence shown here is derived from an EMBL/GenBank/DDBJ whole genome shotgun (WGS) entry which is preliminary data.</text>
</comment>
<sequence>MSSIAAKRPCGKIFNFVELANHTYSEADIFLDFTKLPKEVLLIVLKILEEEKETTTLNALTRTCWDIYELYSDVQWFDHHPFHTDPLEVRPPWRKAAEHKIKTELHSTCDGSLSYNVFQSWQKITTLLIFHMLNIQELHLPRYFEAVDRGNVMDTTITNIPRFLQQVANTYGAVSKPGSPGSNFPKNRLPLRKLRVSNLLPDSAAGWNYFRARSPVHMSCFHNVKPFLRIGSIEVLRTVLDERIQRIPPQQQMPATNPTIEQQFKRLKNAGAIQLEELELVARWTSIGGANDHLREYLPKLHDLAASESFPQGPADNSETYGTFTVLGVCGNTLEELVLPDSNRIPETVFSPCVFAHLNVFPKLRVLQGSMESLFGRNFSSIDDLQRNGLRGFFGQWLESAAPSALERLIVKTSDGKVPSELAGALSQKYNPIVEEDCSSGL</sequence>
<accession>A0A8H8BUL8</accession>
<evidence type="ECO:0000313" key="1">
    <source>
        <dbReference type="EMBL" id="KAG4424299.1"/>
    </source>
</evidence>
<gene>
    <name evidence="1" type="ORF">IFR04_002540</name>
</gene>
<dbReference type="OrthoDB" id="3562696at2759"/>
<name>A0A8H8BUL8_9HELO</name>
<dbReference type="AlphaFoldDB" id="A0A8H8BUL8"/>
<protein>
    <recommendedName>
        <fullName evidence="3">F-box domain-containing protein</fullName>
    </recommendedName>
</protein>
<dbReference type="Proteomes" id="UP000664132">
    <property type="component" value="Unassembled WGS sequence"/>
</dbReference>
<keyword evidence="2" id="KW-1185">Reference proteome</keyword>
<evidence type="ECO:0008006" key="3">
    <source>
        <dbReference type="Google" id="ProtNLM"/>
    </source>
</evidence>
<reference evidence="1" key="1">
    <citation type="submission" date="2021-02" db="EMBL/GenBank/DDBJ databases">
        <title>Genome sequence Cadophora malorum strain M34.</title>
        <authorList>
            <person name="Stefanovic E."/>
            <person name="Vu D."/>
            <person name="Scully C."/>
            <person name="Dijksterhuis J."/>
            <person name="Roader J."/>
            <person name="Houbraken J."/>
        </authorList>
    </citation>
    <scope>NUCLEOTIDE SEQUENCE</scope>
    <source>
        <strain evidence="1">M34</strain>
    </source>
</reference>